<keyword evidence="6 11" id="KW-0418">Kinase</keyword>
<comment type="catalytic activity">
    <reaction evidence="9">
        <text>D-ribose 5-phosphate + ATP = 5-phospho-alpha-D-ribose 1-diphosphate + AMP + H(+)</text>
        <dbReference type="Rhea" id="RHEA:15609"/>
        <dbReference type="ChEBI" id="CHEBI:15378"/>
        <dbReference type="ChEBI" id="CHEBI:30616"/>
        <dbReference type="ChEBI" id="CHEBI:58017"/>
        <dbReference type="ChEBI" id="CHEBI:78346"/>
        <dbReference type="ChEBI" id="CHEBI:456215"/>
        <dbReference type="EC" id="2.7.6.1"/>
    </reaction>
</comment>
<dbReference type="InterPro" id="IPR029099">
    <property type="entry name" value="Pribosyltran_N"/>
</dbReference>
<dbReference type="GO" id="GO:0006015">
    <property type="term" value="P:5-phosphoribose 1-diphosphate biosynthetic process"/>
    <property type="evidence" value="ECO:0007669"/>
    <property type="project" value="TreeGrafter"/>
</dbReference>
<dbReference type="GO" id="GO:0000287">
    <property type="term" value="F:magnesium ion binding"/>
    <property type="evidence" value="ECO:0007669"/>
    <property type="project" value="InterPro"/>
</dbReference>
<dbReference type="PANTHER" id="PTHR10210">
    <property type="entry name" value="RIBOSE-PHOSPHATE DIPHOSPHOKINASE FAMILY MEMBER"/>
    <property type="match status" value="1"/>
</dbReference>
<dbReference type="SUPFAM" id="SSF53271">
    <property type="entry name" value="PRTase-like"/>
    <property type="match status" value="1"/>
</dbReference>
<evidence type="ECO:0000259" key="10">
    <source>
        <dbReference type="Pfam" id="PF13793"/>
    </source>
</evidence>
<reference evidence="11 12" key="1">
    <citation type="submission" date="2015-11" db="EMBL/GenBank/DDBJ databases">
        <title>Genomic analysis of 38 Legionella species identifies large and diverse effector repertoires.</title>
        <authorList>
            <person name="Burstein D."/>
            <person name="Amaro F."/>
            <person name="Zusman T."/>
            <person name="Lifshitz Z."/>
            <person name="Cohen O."/>
            <person name="Gilbert J.A."/>
            <person name="Pupko T."/>
            <person name="Shuman H.A."/>
            <person name="Segal G."/>
        </authorList>
    </citation>
    <scope>NUCLEOTIDE SEQUENCE [LARGE SCALE GENOMIC DNA]</scope>
    <source>
        <strain evidence="11 12">BL-540</strain>
    </source>
</reference>
<proteinExistence type="predicted"/>
<name>A0A0W0VGD7_9GAMM</name>
<evidence type="ECO:0000256" key="1">
    <source>
        <dbReference type="ARBA" id="ARBA00013247"/>
    </source>
</evidence>
<dbReference type="RefSeq" id="WP_058469614.1">
    <property type="nucleotide sequence ID" value="NZ_CAAAIC010000013.1"/>
</dbReference>
<dbReference type="PANTHER" id="PTHR10210:SF32">
    <property type="entry name" value="RIBOSE-PHOSPHATE PYROPHOSPHOKINASE 2"/>
    <property type="match status" value="1"/>
</dbReference>
<dbReference type="STRING" id="456.Ljor_0016"/>
<evidence type="ECO:0000256" key="2">
    <source>
        <dbReference type="ARBA" id="ARBA00022679"/>
    </source>
</evidence>
<dbReference type="AlphaFoldDB" id="A0A0W0VGD7"/>
<dbReference type="GO" id="GO:0005737">
    <property type="term" value="C:cytoplasm"/>
    <property type="evidence" value="ECO:0007669"/>
    <property type="project" value="TreeGrafter"/>
</dbReference>
<organism evidence="11 12">
    <name type="scientific">Legionella jordanis</name>
    <dbReference type="NCBI Taxonomy" id="456"/>
    <lineage>
        <taxon>Bacteria</taxon>
        <taxon>Pseudomonadati</taxon>
        <taxon>Pseudomonadota</taxon>
        <taxon>Gammaproteobacteria</taxon>
        <taxon>Legionellales</taxon>
        <taxon>Legionellaceae</taxon>
        <taxon>Legionella</taxon>
    </lineage>
</organism>
<dbReference type="InterPro" id="IPR000836">
    <property type="entry name" value="PRTase_dom"/>
</dbReference>
<evidence type="ECO:0000256" key="3">
    <source>
        <dbReference type="ARBA" id="ARBA00022723"/>
    </source>
</evidence>
<dbReference type="Proteomes" id="UP000055035">
    <property type="component" value="Unassembled WGS sequence"/>
</dbReference>
<dbReference type="GO" id="GO:0006164">
    <property type="term" value="P:purine nucleotide biosynthetic process"/>
    <property type="evidence" value="ECO:0007669"/>
    <property type="project" value="TreeGrafter"/>
</dbReference>
<dbReference type="OrthoDB" id="324294at2"/>
<keyword evidence="4" id="KW-0545">Nucleotide biosynthesis</keyword>
<dbReference type="PATRIC" id="fig|456.5.peg.16"/>
<dbReference type="EC" id="2.7.6.1" evidence="1"/>
<dbReference type="GO" id="GO:0016301">
    <property type="term" value="F:kinase activity"/>
    <property type="evidence" value="ECO:0007669"/>
    <property type="project" value="UniProtKB-KW"/>
</dbReference>
<sequence length="332" mass="37276">MDMKLFALNSAKEWGEKIAAHLGIELASHEETDFEDGEHKIRSLDNVRGQQVFILQTLISDGKLTVNDKLCRLLFFIASLRDASAAKITVLLPYFAYARKDRRTKARDPVTMRYMAQLFEAVGTDRIVSMDVHNLAAFQNAFRVPTENLEARVIFASYLAKRLNNEDLVVVSPDAGGTKRAEQLQETLSQLLQREVAKAFLDKKRSSGLVETSEYIVGEVKNRVAIIIDDIISSGTTMRLAVEALHKQGAKTILACATHGLFVGHANQLLATDYLEKIIITDTLPPFRLHESLLKKIELLDATMLFAEAIKRIYENGSVVELMERYPFDFAS</sequence>
<dbReference type="FunFam" id="3.40.50.2020:FF:000007">
    <property type="entry name" value="Ribose-phosphate pyrophosphokinase"/>
    <property type="match status" value="1"/>
</dbReference>
<dbReference type="InterPro" id="IPR029057">
    <property type="entry name" value="PRTase-like"/>
</dbReference>
<dbReference type="CDD" id="cd06223">
    <property type="entry name" value="PRTases_typeI"/>
    <property type="match status" value="1"/>
</dbReference>
<keyword evidence="8" id="KW-0460">Magnesium</keyword>
<dbReference type="Gene3D" id="3.40.50.2020">
    <property type="match status" value="2"/>
</dbReference>
<keyword evidence="3" id="KW-0479">Metal-binding</keyword>
<evidence type="ECO:0000256" key="8">
    <source>
        <dbReference type="ARBA" id="ARBA00022842"/>
    </source>
</evidence>
<evidence type="ECO:0000256" key="7">
    <source>
        <dbReference type="ARBA" id="ARBA00022840"/>
    </source>
</evidence>
<keyword evidence="12" id="KW-1185">Reference proteome</keyword>
<gene>
    <name evidence="11" type="primary">prs_1</name>
    <name evidence="11" type="ORF">Ljor_0016</name>
</gene>
<accession>A0A0W0VGD7</accession>
<evidence type="ECO:0000256" key="5">
    <source>
        <dbReference type="ARBA" id="ARBA00022741"/>
    </source>
</evidence>
<dbReference type="GO" id="GO:0004749">
    <property type="term" value="F:ribose phosphate diphosphokinase activity"/>
    <property type="evidence" value="ECO:0007669"/>
    <property type="project" value="UniProtKB-EC"/>
</dbReference>
<dbReference type="InterPro" id="IPR005946">
    <property type="entry name" value="Rib-P_diPkinase"/>
</dbReference>
<comment type="caution">
    <text evidence="11">The sequence shown here is derived from an EMBL/GenBank/DDBJ whole genome shotgun (WGS) entry which is preliminary data.</text>
</comment>
<dbReference type="NCBIfam" id="TIGR01251">
    <property type="entry name" value="ribP_PPkin"/>
    <property type="match status" value="1"/>
</dbReference>
<evidence type="ECO:0000313" key="12">
    <source>
        <dbReference type="Proteomes" id="UP000055035"/>
    </source>
</evidence>
<evidence type="ECO:0000256" key="6">
    <source>
        <dbReference type="ARBA" id="ARBA00022777"/>
    </source>
</evidence>
<dbReference type="Pfam" id="PF14572">
    <property type="entry name" value="Pribosyl_synth"/>
    <property type="match status" value="1"/>
</dbReference>
<dbReference type="EMBL" id="LNYJ01000001">
    <property type="protein sequence ID" value="KTD19219.1"/>
    <property type="molecule type" value="Genomic_DNA"/>
</dbReference>
<evidence type="ECO:0000256" key="4">
    <source>
        <dbReference type="ARBA" id="ARBA00022727"/>
    </source>
</evidence>
<dbReference type="GO" id="GO:0002189">
    <property type="term" value="C:ribose phosphate diphosphokinase complex"/>
    <property type="evidence" value="ECO:0007669"/>
    <property type="project" value="TreeGrafter"/>
</dbReference>
<keyword evidence="2" id="KW-0808">Transferase</keyword>
<feature type="domain" description="Ribose-phosphate pyrophosphokinase N-terminal" evidence="10">
    <location>
        <begin position="3"/>
        <end position="123"/>
    </location>
</feature>
<dbReference type="SMART" id="SM01400">
    <property type="entry name" value="Pribosyltran_N"/>
    <property type="match status" value="1"/>
</dbReference>
<evidence type="ECO:0000256" key="9">
    <source>
        <dbReference type="ARBA" id="ARBA00049535"/>
    </source>
</evidence>
<dbReference type="GO" id="GO:0005524">
    <property type="term" value="F:ATP binding"/>
    <property type="evidence" value="ECO:0007669"/>
    <property type="project" value="UniProtKB-KW"/>
</dbReference>
<keyword evidence="7" id="KW-0067">ATP-binding</keyword>
<protein>
    <recommendedName>
        <fullName evidence="1">ribose-phosphate diphosphokinase</fullName>
        <ecNumber evidence="1">2.7.6.1</ecNumber>
    </recommendedName>
</protein>
<keyword evidence="5" id="KW-0547">Nucleotide-binding</keyword>
<dbReference type="Pfam" id="PF13793">
    <property type="entry name" value="Pribosyltran_N"/>
    <property type="match status" value="1"/>
</dbReference>
<evidence type="ECO:0000313" key="11">
    <source>
        <dbReference type="EMBL" id="KTD19219.1"/>
    </source>
</evidence>